<accession>A0A9D1N235</accession>
<reference evidence="8" key="1">
    <citation type="submission" date="2020-10" db="EMBL/GenBank/DDBJ databases">
        <authorList>
            <person name="Gilroy R."/>
        </authorList>
    </citation>
    <scope>NUCLEOTIDE SEQUENCE</scope>
    <source>
        <strain evidence="8">CHK154-7741</strain>
    </source>
</reference>
<name>A0A9D1N235_9CLOT</name>
<feature type="domain" description="4Fe-4S ferredoxin-type" evidence="7">
    <location>
        <begin position="112"/>
        <end position="138"/>
    </location>
</feature>
<dbReference type="PROSITE" id="PS51379">
    <property type="entry name" value="4FE4S_FER_2"/>
    <property type="match status" value="2"/>
</dbReference>
<dbReference type="PANTHER" id="PTHR30176:SF3">
    <property type="entry name" value="FERREDOXIN-TYPE PROTEIN NAPH"/>
    <property type="match status" value="1"/>
</dbReference>
<evidence type="ECO:0000313" key="9">
    <source>
        <dbReference type="Proteomes" id="UP000886748"/>
    </source>
</evidence>
<dbReference type="Pfam" id="PF14697">
    <property type="entry name" value="Fer4_21"/>
    <property type="match status" value="1"/>
</dbReference>
<evidence type="ECO:0000256" key="2">
    <source>
        <dbReference type="ARBA" id="ARBA00022485"/>
    </source>
</evidence>
<sequence length="323" mass="36426">MLKDLLDKRQCFKLVCGAGNEDAQEVERLVTLYSSAGCMFFDLCAKPEIVDAAKRGLQRAGITKDRYLCVSVGIDGDPHITKAVIDQQKCVKCGKCKKICPHDAIIELDKYKVKKERCIGCTQCFNKCPKQAIEMVTQLQDYKEVLPKLIEKGIDCIEFHAISEDEQDVDEKWQQINDYFDGMLCISLDRSELGDKKLKERVKRLIAKRKPFTTIIQADGIAMTGGTDDYATTLQSVATAQLFQNENIPAYIMMSGGTNTKSTELAKQCKVQPHCLAVGSYARKIVKDYLERDDFYENKEAFNEAVKIAKNLIDTSLRNMVND</sequence>
<dbReference type="InterPro" id="IPR021039">
    <property type="entry name" value="Fe-S-bd_prot_LdpA_C"/>
</dbReference>
<organism evidence="8 9">
    <name type="scientific">Candidatus Limenecus avicola</name>
    <dbReference type="NCBI Taxonomy" id="2840847"/>
    <lineage>
        <taxon>Bacteria</taxon>
        <taxon>Bacillati</taxon>
        <taxon>Bacillota</taxon>
        <taxon>Clostridia</taxon>
        <taxon>Eubacteriales</taxon>
        <taxon>Clostridiaceae</taxon>
        <taxon>Clostridiaceae incertae sedis</taxon>
        <taxon>Candidatus Limenecus</taxon>
    </lineage>
</organism>
<evidence type="ECO:0000256" key="6">
    <source>
        <dbReference type="ARBA" id="ARBA00023014"/>
    </source>
</evidence>
<evidence type="ECO:0000256" key="1">
    <source>
        <dbReference type="ARBA" id="ARBA00022448"/>
    </source>
</evidence>
<dbReference type="SUPFAM" id="SSF54862">
    <property type="entry name" value="4Fe-4S ferredoxins"/>
    <property type="match status" value="1"/>
</dbReference>
<dbReference type="Gene3D" id="3.30.70.20">
    <property type="match status" value="2"/>
</dbReference>
<evidence type="ECO:0000313" key="8">
    <source>
        <dbReference type="EMBL" id="HIU93425.1"/>
    </source>
</evidence>
<dbReference type="PANTHER" id="PTHR30176">
    <property type="entry name" value="FERREDOXIN-TYPE PROTEIN NAPH"/>
    <property type="match status" value="1"/>
</dbReference>
<keyword evidence="6" id="KW-0411">Iron-sulfur</keyword>
<keyword evidence="3" id="KW-0479">Metal-binding</keyword>
<dbReference type="GO" id="GO:0046872">
    <property type="term" value="F:metal ion binding"/>
    <property type="evidence" value="ECO:0007669"/>
    <property type="project" value="UniProtKB-KW"/>
</dbReference>
<dbReference type="Pfam" id="PF12617">
    <property type="entry name" value="LdpA_C"/>
    <property type="match status" value="1"/>
</dbReference>
<dbReference type="GO" id="GO:0005886">
    <property type="term" value="C:plasma membrane"/>
    <property type="evidence" value="ECO:0007669"/>
    <property type="project" value="TreeGrafter"/>
</dbReference>
<protein>
    <submittedName>
        <fullName evidence="8">4Fe-4S binding protein</fullName>
    </submittedName>
</protein>
<keyword evidence="2" id="KW-0004">4Fe-4S</keyword>
<comment type="caution">
    <text evidence="8">The sequence shown here is derived from an EMBL/GenBank/DDBJ whole genome shotgun (WGS) entry which is preliminary data.</text>
</comment>
<proteinExistence type="predicted"/>
<gene>
    <name evidence="8" type="ORF">IAD26_09890</name>
</gene>
<keyword evidence="4" id="KW-0249">Electron transport</keyword>
<dbReference type="InterPro" id="IPR017896">
    <property type="entry name" value="4Fe4S_Fe-S-bd"/>
</dbReference>
<keyword evidence="5" id="KW-0408">Iron</keyword>
<evidence type="ECO:0000256" key="5">
    <source>
        <dbReference type="ARBA" id="ARBA00023004"/>
    </source>
</evidence>
<dbReference type="InterPro" id="IPR051684">
    <property type="entry name" value="Electron_Trans/Redox"/>
</dbReference>
<dbReference type="InterPro" id="IPR017900">
    <property type="entry name" value="4Fe4S_Fe_S_CS"/>
</dbReference>
<feature type="domain" description="4Fe-4S ferredoxin-type" evidence="7">
    <location>
        <begin position="81"/>
        <end position="111"/>
    </location>
</feature>
<dbReference type="EMBL" id="DVOD01000071">
    <property type="protein sequence ID" value="HIU93425.1"/>
    <property type="molecule type" value="Genomic_DNA"/>
</dbReference>
<evidence type="ECO:0000256" key="4">
    <source>
        <dbReference type="ARBA" id="ARBA00022982"/>
    </source>
</evidence>
<evidence type="ECO:0000256" key="3">
    <source>
        <dbReference type="ARBA" id="ARBA00022723"/>
    </source>
</evidence>
<dbReference type="PROSITE" id="PS00198">
    <property type="entry name" value="4FE4S_FER_1"/>
    <property type="match status" value="2"/>
</dbReference>
<dbReference type="Proteomes" id="UP000886748">
    <property type="component" value="Unassembled WGS sequence"/>
</dbReference>
<keyword evidence="1" id="KW-0813">Transport</keyword>
<evidence type="ECO:0000259" key="7">
    <source>
        <dbReference type="PROSITE" id="PS51379"/>
    </source>
</evidence>
<reference evidence="8" key="2">
    <citation type="journal article" date="2021" name="PeerJ">
        <title>Extensive microbial diversity within the chicken gut microbiome revealed by metagenomics and culture.</title>
        <authorList>
            <person name="Gilroy R."/>
            <person name="Ravi A."/>
            <person name="Getino M."/>
            <person name="Pursley I."/>
            <person name="Horton D.L."/>
            <person name="Alikhan N.F."/>
            <person name="Baker D."/>
            <person name="Gharbi K."/>
            <person name="Hall N."/>
            <person name="Watson M."/>
            <person name="Adriaenssens E.M."/>
            <person name="Foster-Nyarko E."/>
            <person name="Jarju S."/>
            <person name="Secka A."/>
            <person name="Antonio M."/>
            <person name="Oren A."/>
            <person name="Chaudhuri R.R."/>
            <person name="La Ragione R."/>
            <person name="Hildebrand F."/>
            <person name="Pallen M.J."/>
        </authorList>
    </citation>
    <scope>NUCLEOTIDE SEQUENCE</scope>
    <source>
        <strain evidence="8">CHK154-7741</strain>
    </source>
</reference>
<dbReference type="AlphaFoldDB" id="A0A9D1N235"/>
<dbReference type="GO" id="GO:0051539">
    <property type="term" value="F:4 iron, 4 sulfur cluster binding"/>
    <property type="evidence" value="ECO:0007669"/>
    <property type="project" value="UniProtKB-KW"/>
</dbReference>